<evidence type="ECO:0008006" key="4">
    <source>
        <dbReference type="Google" id="ProtNLM"/>
    </source>
</evidence>
<organism evidence="2 3">
    <name type="scientific">Halobacteriovorax marinus</name>
    <dbReference type="NCBI Taxonomy" id="97084"/>
    <lineage>
        <taxon>Bacteria</taxon>
        <taxon>Pseudomonadati</taxon>
        <taxon>Bdellovibrionota</taxon>
        <taxon>Bacteriovoracia</taxon>
        <taxon>Bacteriovoracales</taxon>
        <taxon>Halobacteriovoraceae</taxon>
        <taxon>Halobacteriovorax</taxon>
    </lineage>
</organism>
<dbReference type="InterPro" id="IPR032809">
    <property type="entry name" value="Put_HupE_UreJ"/>
</dbReference>
<accession>A0A1Y5F4G3</accession>
<feature type="transmembrane region" description="Helical" evidence="1">
    <location>
        <begin position="45"/>
        <end position="65"/>
    </location>
</feature>
<name>A0A1Y5F4G3_9BACT</name>
<keyword evidence="1" id="KW-0472">Membrane</keyword>
<gene>
    <name evidence="2" type="ORF">A9Q84_16670</name>
</gene>
<protein>
    <recommendedName>
        <fullName evidence="4">HupE / UreJ protein</fullName>
    </recommendedName>
</protein>
<proteinExistence type="predicted"/>
<evidence type="ECO:0000313" key="2">
    <source>
        <dbReference type="EMBL" id="OUR95466.1"/>
    </source>
</evidence>
<keyword evidence="1" id="KW-1133">Transmembrane helix</keyword>
<dbReference type="AlphaFoldDB" id="A0A1Y5F4G3"/>
<evidence type="ECO:0000313" key="3">
    <source>
        <dbReference type="Proteomes" id="UP000196531"/>
    </source>
</evidence>
<dbReference type="EMBL" id="MAAO01000008">
    <property type="protein sequence ID" value="OUR95466.1"/>
    <property type="molecule type" value="Genomic_DNA"/>
</dbReference>
<feature type="transmembrane region" description="Helical" evidence="1">
    <location>
        <begin position="202"/>
        <end position="223"/>
    </location>
</feature>
<keyword evidence="1" id="KW-0812">Transmembrane</keyword>
<dbReference type="Pfam" id="PF13795">
    <property type="entry name" value="HupE_UreJ_2"/>
    <property type="match status" value="1"/>
</dbReference>
<feature type="transmembrane region" description="Helical" evidence="1">
    <location>
        <begin position="96"/>
        <end position="112"/>
    </location>
</feature>
<reference evidence="3" key="1">
    <citation type="journal article" date="2017" name="Proc. Natl. Acad. Sci. U.S.A.">
        <title>Simulation of Deepwater Horizon oil plume reveals substrate specialization within a complex community of hydrocarbon-degraders.</title>
        <authorList>
            <person name="Hu P."/>
            <person name="Dubinsky E.A."/>
            <person name="Probst A.J."/>
            <person name="Wang J."/>
            <person name="Sieber C.M.K."/>
            <person name="Tom L.M."/>
            <person name="Gardinali P."/>
            <person name="Banfield J.F."/>
            <person name="Atlas R.M."/>
            <person name="Andersen G.L."/>
        </authorList>
    </citation>
    <scope>NUCLEOTIDE SEQUENCE [LARGE SCALE GENOMIC DNA]</scope>
</reference>
<sequence>MYKIIITFLTWFFSTNSLAHGITEEAKRSMIEGGYLQYIWLGAEHMITGYDHLLFLFGVIFFLATFKDIVKFISVFTLGHSITLILATFMGITANYWLVDAVIALSVCYKGFDNNKYFESYFGMKKAPNLLFMVLIFGLIHGFGLSTRLQQLPLGEKGSAMLMRIISFNVGVELGQIVALGLMMIILSGIRHTHSFKRFSRVANDGLILAGFMLVLMQLHGYLHTSSPDEFGFSEDNHIHHHQNLDKEKKQEYIHDSL</sequence>
<dbReference type="Proteomes" id="UP000196531">
    <property type="component" value="Unassembled WGS sequence"/>
</dbReference>
<feature type="transmembrane region" description="Helical" evidence="1">
    <location>
        <begin position="165"/>
        <end position="190"/>
    </location>
</feature>
<feature type="transmembrane region" description="Helical" evidence="1">
    <location>
        <begin position="127"/>
        <end position="145"/>
    </location>
</feature>
<comment type="caution">
    <text evidence="2">The sequence shown here is derived from an EMBL/GenBank/DDBJ whole genome shotgun (WGS) entry which is preliminary data.</text>
</comment>
<evidence type="ECO:0000256" key="1">
    <source>
        <dbReference type="SAM" id="Phobius"/>
    </source>
</evidence>